<proteinExistence type="inferred from homology"/>
<evidence type="ECO:0000256" key="3">
    <source>
        <dbReference type="ARBA" id="ARBA00005385"/>
    </source>
</evidence>
<dbReference type="Pfam" id="PF09398">
    <property type="entry name" value="FOP_dimer"/>
    <property type="match status" value="1"/>
</dbReference>
<evidence type="ECO:0000256" key="6">
    <source>
        <dbReference type="ARBA" id="ARBA00022794"/>
    </source>
</evidence>
<keyword evidence="16" id="KW-1185">Reference proteome</keyword>
<reference evidence="15 16" key="1">
    <citation type="journal article" date="2023" name="BMC Biol.">
        <title>The compact genome of the sponge Oopsacas minuta (Hexactinellida) is lacking key metazoan core genes.</title>
        <authorList>
            <person name="Santini S."/>
            <person name="Schenkelaars Q."/>
            <person name="Jourda C."/>
            <person name="Duchesne M."/>
            <person name="Belahbib H."/>
            <person name="Rocher C."/>
            <person name="Selva M."/>
            <person name="Riesgo A."/>
            <person name="Vervoort M."/>
            <person name="Leys S.P."/>
            <person name="Kodjabachian L."/>
            <person name="Le Bivic A."/>
            <person name="Borchiellini C."/>
            <person name="Claverie J.M."/>
            <person name="Renard E."/>
        </authorList>
    </citation>
    <scope>NUCLEOTIDE SEQUENCE [LARGE SCALE GENOMIC DNA]</scope>
    <source>
        <strain evidence="15">SPO-2</strain>
    </source>
</reference>
<evidence type="ECO:0000256" key="8">
    <source>
        <dbReference type="ARBA" id="ARBA00023273"/>
    </source>
</evidence>
<keyword evidence="8" id="KW-0966">Cell projection</keyword>
<accession>A0AAV7KFC0</accession>
<dbReference type="AlphaFoldDB" id="A0AAV7KFC0"/>
<evidence type="ECO:0000256" key="10">
    <source>
        <dbReference type="ARBA" id="ARBA00042293"/>
    </source>
</evidence>
<dbReference type="GO" id="GO:0030030">
    <property type="term" value="P:cell projection organization"/>
    <property type="evidence" value="ECO:0007669"/>
    <property type="project" value="UniProtKB-KW"/>
</dbReference>
<dbReference type="GO" id="GO:0034453">
    <property type="term" value="P:microtubule anchoring"/>
    <property type="evidence" value="ECO:0007669"/>
    <property type="project" value="InterPro"/>
</dbReference>
<keyword evidence="6" id="KW-0970">Cilium biogenesis/degradation</keyword>
<comment type="subcellular location">
    <subcellularLocation>
        <location evidence="1">Cytoplasm</location>
        <location evidence="1">Cytoskeleton</location>
        <location evidence="1">Cilium basal body</location>
    </subcellularLocation>
    <subcellularLocation>
        <location evidence="2">Cytoplasm</location>
        <location evidence="2">Cytoskeleton</location>
        <location evidence="2">Microtubule organizing center</location>
        <location evidence="2">Centrosome</location>
    </subcellularLocation>
</comment>
<evidence type="ECO:0000313" key="16">
    <source>
        <dbReference type="Proteomes" id="UP001165289"/>
    </source>
</evidence>
<keyword evidence="4" id="KW-0963">Cytoplasm</keyword>
<name>A0AAV7KFC0_9METZ</name>
<comment type="similarity">
    <text evidence="3">Belongs to the CEP43 family.</text>
</comment>
<evidence type="ECO:0000259" key="14">
    <source>
        <dbReference type="Pfam" id="PF09398"/>
    </source>
</evidence>
<keyword evidence="7" id="KW-0206">Cytoskeleton</keyword>
<dbReference type="PANTHER" id="PTHR15431:SF9">
    <property type="entry name" value="CENTROSOMAL PROTEIN 43"/>
    <property type="match status" value="1"/>
</dbReference>
<evidence type="ECO:0000256" key="4">
    <source>
        <dbReference type="ARBA" id="ARBA00022490"/>
    </source>
</evidence>
<dbReference type="PROSITE" id="PS50896">
    <property type="entry name" value="LISH"/>
    <property type="match status" value="1"/>
</dbReference>
<sequence>MTDEEAEFREVLVRSLESKGVFNKCKAEVRANVFLALEQQEGEEGGGSTLMAPKITKYCKSREGELVLGLIREFLQFYELEYSLAVFEPESNIEGVTHTREQLSKDVGVRSTIGDYPLLHQLLFNRSPIPEKQILKNTQQLDNNTTNKQTQHLTSDKHITEYSEPSGSVSAVSGPGDPVSDYDITNENSDILAPADEVSDKNSQSDLEDFFSGLGGTGFSQHLLNVKDLVPQTRDTSQERPRSARGSGRPSPIMSSLHGAPPLIGPNANLEMELKSVLRDPTATRVGGNLSQQSYSESIDELKLSVALDSTLMSHSNETTDHTTSAVSLGDLDYVEDVLKK</sequence>
<comment type="function">
    <text evidence="11">Required for anchoring microtubules to the centrosomes. Required for ciliation.</text>
</comment>
<comment type="caution">
    <text evidence="15">The sequence shown here is derived from an EMBL/GenBank/DDBJ whole genome shotgun (WGS) entry which is preliminary data.</text>
</comment>
<evidence type="ECO:0000256" key="12">
    <source>
        <dbReference type="ARBA" id="ARBA00046373"/>
    </source>
</evidence>
<feature type="domain" description="FGFR1 oncogene partner (FOP) N-terminal dimerisation" evidence="14">
    <location>
        <begin position="55"/>
        <end position="123"/>
    </location>
</feature>
<evidence type="ECO:0000256" key="2">
    <source>
        <dbReference type="ARBA" id="ARBA00004300"/>
    </source>
</evidence>
<comment type="subunit">
    <text evidence="12">Homodimer. Part of a ternary complex that contains CEP350, CEP43 and MAPRE1. Interacts directly with CEP350 and MAPRE1. Interacts with CEP19. Interacts (via N-terminus) with CEP350 (via C-terminus).</text>
</comment>
<evidence type="ECO:0000313" key="15">
    <source>
        <dbReference type="EMBL" id="KAI6659983.1"/>
    </source>
</evidence>
<protein>
    <recommendedName>
        <fullName evidence="9">Centrosomal protein 43</fullName>
    </recommendedName>
    <alternativeName>
        <fullName evidence="10">FGFR1 oncogene partner</fullName>
    </alternativeName>
</protein>
<organism evidence="15 16">
    <name type="scientific">Oopsacas minuta</name>
    <dbReference type="NCBI Taxonomy" id="111878"/>
    <lineage>
        <taxon>Eukaryota</taxon>
        <taxon>Metazoa</taxon>
        <taxon>Porifera</taxon>
        <taxon>Hexactinellida</taxon>
        <taxon>Hexasterophora</taxon>
        <taxon>Lyssacinosida</taxon>
        <taxon>Leucopsacidae</taxon>
        <taxon>Oopsacas</taxon>
    </lineage>
</organism>
<dbReference type="GO" id="GO:0005813">
    <property type="term" value="C:centrosome"/>
    <property type="evidence" value="ECO:0007669"/>
    <property type="project" value="UniProtKB-SubCell"/>
</dbReference>
<dbReference type="InterPro" id="IPR006594">
    <property type="entry name" value="LisH"/>
</dbReference>
<evidence type="ECO:0000256" key="13">
    <source>
        <dbReference type="SAM" id="MobiDB-lite"/>
    </source>
</evidence>
<evidence type="ECO:0000256" key="7">
    <source>
        <dbReference type="ARBA" id="ARBA00023212"/>
    </source>
</evidence>
<evidence type="ECO:0000256" key="11">
    <source>
        <dbReference type="ARBA" id="ARBA00046076"/>
    </source>
</evidence>
<feature type="region of interest" description="Disordered" evidence="13">
    <location>
        <begin position="229"/>
        <end position="265"/>
    </location>
</feature>
<evidence type="ECO:0000256" key="9">
    <source>
        <dbReference type="ARBA" id="ARBA00041026"/>
    </source>
</evidence>
<dbReference type="PANTHER" id="PTHR15431">
    <property type="entry name" value="FGFR1 ONCOGENE PARTNER/LISH DOMAIN-CONTAINING PROTEIN"/>
    <property type="match status" value="1"/>
</dbReference>
<dbReference type="Proteomes" id="UP001165289">
    <property type="component" value="Unassembled WGS sequence"/>
</dbReference>
<gene>
    <name evidence="15" type="ORF">LOD99_14324</name>
</gene>
<dbReference type="EMBL" id="JAKMXF010000044">
    <property type="protein sequence ID" value="KAI6659983.1"/>
    <property type="molecule type" value="Genomic_DNA"/>
</dbReference>
<feature type="compositionally biased region" description="Low complexity" evidence="13">
    <location>
        <begin position="163"/>
        <end position="179"/>
    </location>
</feature>
<keyword evidence="5" id="KW-0597">Phosphoprotein</keyword>
<dbReference type="Gene3D" id="1.20.960.40">
    <property type="match status" value="1"/>
</dbReference>
<dbReference type="InterPro" id="IPR018993">
    <property type="entry name" value="FOP_dimerisation-dom_N"/>
</dbReference>
<evidence type="ECO:0000256" key="1">
    <source>
        <dbReference type="ARBA" id="ARBA00004120"/>
    </source>
</evidence>
<feature type="region of interest" description="Disordered" evidence="13">
    <location>
        <begin position="161"/>
        <end position="185"/>
    </location>
</feature>
<evidence type="ECO:0000256" key="5">
    <source>
        <dbReference type="ARBA" id="ARBA00022553"/>
    </source>
</evidence>